<dbReference type="InterPro" id="IPR057326">
    <property type="entry name" value="KR_dom"/>
</dbReference>
<dbReference type="EMBL" id="FNTI01000001">
    <property type="protein sequence ID" value="SEC08805.1"/>
    <property type="molecule type" value="Genomic_DNA"/>
</dbReference>
<evidence type="ECO:0000256" key="3">
    <source>
        <dbReference type="RuleBase" id="RU000363"/>
    </source>
</evidence>
<feature type="domain" description="Ketoreductase" evidence="4">
    <location>
        <begin position="7"/>
        <end position="175"/>
    </location>
</feature>
<evidence type="ECO:0000256" key="1">
    <source>
        <dbReference type="ARBA" id="ARBA00006484"/>
    </source>
</evidence>
<evidence type="ECO:0000313" key="5">
    <source>
        <dbReference type="EMBL" id="SEC08805.1"/>
    </source>
</evidence>
<dbReference type="CDD" id="cd05233">
    <property type="entry name" value="SDR_c"/>
    <property type="match status" value="1"/>
</dbReference>
<dbReference type="SUPFAM" id="SSF51735">
    <property type="entry name" value="NAD(P)-binding Rossmann-fold domains"/>
    <property type="match status" value="1"/>
</dbReference>
<evidence type="ECO:0000313" key="6">
    <source>
        <dbReference type="Proteomes" id="UP000183208"/>
    </source>
</evidence>
<dbReference type="Proteomes" id="UP000183208">
    <property type="component" value="Unassembled WGS sequence"/>
</dbReference>
<proteinExistence type="inferred from homology"/>
<sequence length="273" mass="29772">MKILRGRTAFVTGAASGIGRAIAVALAREGVDLVISDIDAIKLAQAEQEIKQHGVKVTGVVCDLLQPEEITKMLDGLFSTGPLHILVNCAGIALYGQQRNVADSDWRRLMAINLLAPIQITTHLINKLAGAEEAHIVNMSSIFGLVPVRQLATYQASKYGLVGFTLAIRNDYHRKNFGVSVICPGLVKTPMVEPDGPSRIYSKLPKIPASLYTTPERVAEATVDAIKRDRGLVLVTLLAHVLWRLNRFFPGLVDLLNREGWRSRGPIIPPGET</sequence>
<dbReference type="AlphaFoldDB" id="A0A1H4PN72"/>
<keyword evidence="2" id="KW-0560">Oxidoreductase</keyword>
<dbReference type="InterPro" id="IPR002347">
    <property type="entry name" value="SDR_fam"/>
</dbReference>
<accession>A0A1H4PN72</accession>
<gene>
    <name evidence="5" type="ORF">SAMN05444171_0631</name>
</gene>
<dbReference type="PANTHER" id="PTHR44196:SF1">
    <property type="entry name" value="DEHYDROGENASE_REDUCTASE SDR FAMILY MEMBER 7B"/>
    <property type="match status" value="1"/>
</dbReference>
<protein>
    <submittedName>
        <fullName evidence="5">3-oxoacyl-[acyl-carrier protein] reductase</fullName>
    </submittedName>
</protein>
<organism evidence="5 6">
    <name type="scientific">Bradyrhizobium lablabi</name>
    <dbReference type="NCBI Taxonomy" id="722472"/>
    <lineage>
        <taxon>Bacteria</taxon>
        <taxon>Pseudomonadati</taxon>
        <taxon>Pseudomonadota</taxon>
        <taxon>Alphaproteobacteria</taxon>
        <taxon>Hyphomicrobiales</taxon>
        <taxon>Nitrobacteraceae</taxon>
        <taxon>Bradyrhizobium</taxon>
    </lineage>
</organism>
<dbReference type="GO" id="GO:0016020">
    <property type="term" value="C:membrane"/>
    <property type="evidence" value="ECO:0007669"/>
    <property type="project" value="TreeGrafter"/>
</dbReference>
<dbReference type="InterPro" id="IPR036291">
    <property type="entry name" value="NAD(P)-bd_dom_sf"/>
</dbReference>
<dbReference type="GO" id="GO:0016491">
    <property type="term" value="F:oxidoreductase activity"/>
    <property type="evidence" value="ECO:0007669"/>
    <property type="project" value="UniProtKB-KW"/>
</dbReference>
<dbReference type="Pfam" id="PF00106">
    <property type="entry name" value="adh_short"/>
    <property type="match status" value="1"/>
</dbReference>
<dbReference type="PRINTS" id="PR00080">
    <property type="entry name" value="SDRFAMILY"/>
</dbReference>
<evidence type="ECO:0000256" key="2">
    <source>
        <dbReference type="ARBA" id="ARBA00023002"/>
    </source>
</evidence>
<dbReference type="PANTHER" id="PTHR44196">
    <property type="entry name" value="DEHYDROGENASE/REDUCTASE SDR FAMILY MEMBER 7B"/>
    <property type="match status" value="1"/>
</dbReference>
<evidence type="ECO:0000259" key="4">
    <source>
        <dbReference type="SMART" id="SM00822"/>
    </source>
</evidence>
<reference evidence="5 6" key="1">
    <citation type="submission" date="2016-10" db="EMBL/GenBank/DDBJ databases">
        <authorList>
            <person name="de Groot N.N."/>
        </authorList>
    </citation>
    <scope>NUCLEOTIDE SEQUENCE [LARGE SCALE GENOMIC DNA]</scope>
    <source>
        <strain evidence="5 6">GAS522</strain>
    </source>
</reference>
<dbReference type="PRINTS" id="PR00081">
    <property type="entry name" value="GDHRDH"/>
</dbReference>
<comment type="similarity">
    <text evidence="1 3">Belongs to the short-chain dehydrogenases/reductases (SDR) family.</text>
</comment>
<dbReference type="SMART" id="SM00822">
    <property type="entry name" value="PKS_KR"/>
    <property type="match status" value="1"/>
</dbReference>
<dbReference type="RefSeq" id="WP_074815422.1">
    <property type="nucleotide sequence ID" value="NZ_FNTI01000001.1"/>
</dbReference>
<dbReference type="Gene3D" id="3.40.50.720">
    <property type="entry name" value="NAD(P)-binding Rossmann-like Domain"/>
    <property type="match status" value="1"/>
</dbReference>
<name>A0A1H4PN72_9BRAD</name>